<dbReference type="InterPro" id="IPR029063">
    <property type="entry name" value="SAM-dependent_MTases_sf"/>
</dbReference>
<dbReference type="SUPFAM" id="SSF53335">
    <property type="entry name" value="S-adenosyl-L-methionine-dependent methyltransferases"/>
    <property type="match status" value="1"/>
</dbReference>
<gene>
    <name evidence="2" type="ORF">EZMO1_2784</name>
</gene>
<proteinExistence type="predicted"/>
<evidence type="ECO:0000313" key="2">
    <source>
        <dbReference type="EMBL" id="AMO56834.1"/>
    </source>
</evidence>
<dbReference type="InterPro" id="IPR025714">
    <property type="entry name" value="Methyltranfer_dom"/>
</dbReference>
<name>A0A142BDK8_9GAMM</name>
<accession>A0A142BDK8</accession>
<evidence type="ECO:0000313" key="3">
    <source>
        <dbReference type="Proteomes" id="UP000071065"/>
    </source>
</evidence>
<dbReference type="STRING" id="570277.EZMO1_2784"/>
<dbReference type="PANTHER" id="PTHR43861">
    <property type="entry name" value="TRANS-ACONITATE 2-METHYLTRANSFERASE-RELATED"/>
    <property type="match status" value="1"/>
</dbReference>
<organism evidence="2 3">
    <name type="scientific">Endozoicomonas montiporae CL-33</name>
    <dbReference type="NCBI Taxonomy" id="570277"/>
    <lineage>
        <taxon>Bacteria</taxon>
        <taxon>Pseudomonadati</taxon>
        <taxon>Pseudomonadota</taxon>
        <taxon>Gammaproteobacteria</taxon>
        <taxon>Oceanospirillales</taxon>
        <taxon>Endozoicomonadaceae</taxon>
        <taxon>Endozoicomonas</taxon>
    </lineage>
</organism>
<dbReference type="Gene3D" id="3.40.50.150">
    <property type="entry name" value="Vaccinia Virus protein VP39"/>
    <property type="match status" value="1"/>
</dbReference>
<sequence>MLRRMLKFISYHFDNKEMESNKLSNNVVSEKDYSLHSGERQTGIALEDIRLDHTVRYELAKKVIKEYFGDKQISAIDVFCGNGYGVYSLANDIKNLHITGIDGSQEAIDSANKYYSLPNTLFSYKLFPFKLPENIFDVVICFESLEHVEDDRLMLDNIFCSLKVGGLLLVSIPNQNIHPLEKNPHHFHFRHYKNSDFLKLLPNEFKVKKTYGQNVYKFSSSGVNTFELLQSKDMELIPGVEGQVNIYLLQKVALNDT</sequence>
<dbReference type="CDD" id="cd02440">
    <property type="entry name" value="AdoMet_MTases"/>
    <property type="match status" value="1"/>
</dbReference>
<dbReference type="OrthoDB" id="9795085at2"/>
<evidence type="ECO:0000259" key="1">
    <source>
        <dbReference type="Pfam" id="PF13847"/>
    </source>
</evidence>
<reference evidence="2 3" key="1">
    <citation type="journal article" date="2016" name="Front. Microbiol.">
        <title>Genomic Insight into the Host-Endosymbiont Relationship of Endozoicomonas montiporae CL-33(T) with its Coral Host.</title>
        <authorList>
            <person name="Ding J.-Y."/>
            <person name="Shiu J.-H."/>
            <person name="Chen W.-M."/>
            <person name="Chiang Y.-R."/>
            <person name="Tang S.-L."/>
        </authorList>
    </citation>
    <scope>NUCLEOTIDE SEQUENCE [LARGE SCALE GENOMIC DNA]</scope>
    <source>
        <strain evidence="2 3">CL-33</strain>
    </source>
</reference>
<dbReference type="PATRIC" id="fig|570277.3.peg.3004"/>
<dbReference type="EMBL" id="CP013251">
    <property type="protein sequence ID" value="AMO56834.1"/>
    <property type="molecule type" value="Genomic_DNA"/>
</dbReference>
<dbReference type="PANTHER" id="PTHR43861:SF6">
    <property type="entry name" value="METHYLTRANSFERASE TYPE 11"/>
    <property type="match status" value="1"/>
</dbReference>
<protein>
    <recommendedName>
        <fullName evidence="1">Methyltransferase domain-containing protein</fullName>
    </recommendedName>
</protein>
<dbReference type="Pfam" id="PF13847">
    <property type="entry name" value="Methyltransf_31"/>
    <property type="match status" value="1"/>
</dbReference>
<dbReference type="AlphaFoldDB" id="A0A142BDK8"/>
<dbReference type="Proteomes" id="UP000071065">
    <property type="component" value="Chromosome"/>
</dbReference>
<feature type="domain" description="Methyltransferase" evidence="1">
    <location>
        <begin position="70"/>
        <end position="183"/>
    </location>
</feature>
<dbReference type="KEGG" id="emp:EZMO1_2784"/>